<evidence type="ECO:0000313" key="2">
    <source>
        <dbReference type="Proteomes" id="UP001054945"/>
    </source>
</evidence>
<name>A0AAV4PAH5_CAEEX</name>
<gene>
    <name evidence="1" type="primary">AVEN_210951_1</name>
    <name evidence="1" type="ORF">CEXT_344961</name>
</gene>
<dbReference type="EMBL" id="BPLR01004353">
    <property type="protein sequence ID" value="GIX94267.1"/>
    <property type="molecule type" value="Genomic_DNA"/>
</dbReference>
<dbReference type="AlphaFoldDB" id="A0AAV4PAH5"/>
<reference evidence="1 2" key="1">
    <citation type="submission" date="2021-06" db="EMBL/GenBank/DDBJ databases">
        <title>Caerostris extrusa draft genome.</title>
        <authorList>
            <person name="Kono N."/>
            <person name="Arakawa K."/>
        </authorList>
    </citation>
    <scope>NUCLEOTIDE SEQUENCE [LARGE SCALE GENOMIC DNA]</scope>
</reference>
<evidence type="ECO:0000313" key="1">
    <source>
        <dbReference type="EMBL" id="GIX94267.1"/>
    </source>
</evidence>
<organism evidence="1 2">
    <name type="scientific">Caerostris extrusa</name>
    <name type="common">Bark spider</name>
    <name type="synonym">Caerostris bankana</name>
    <dbReference type="NCBI Taxonomy" id="172846"/>
    <lineage>
        <taxon>Eukaryota</taxon>
        <taxon>Metazoa</taxon>
        <taxon>Ecdysozoa</taxon>
        <taxon>Arthropoda</taxon>
        <taxon>Chelicerata</taxon>
        <taxon>Arachnida</taxon>
        <taxon>Araneae</taxon>
        <taxon>Araneomorphae</taxon>
        <taxon>Entelegynae</taxon>
        <taxon>Araneoidea</taxon>
        <taxon>Araneidae</taxon>
        <taxon>Caerostris</taxon>
    </lineage>
</organism>
<proteinExistence type="predicted"/>
<keyword evidence="2" id="KW-1185">Reference proteome</keyword>
<protein>
    <submittedName>
        <fullName evidence="1">Uncharacterized protein</fullName>
    </submittedName>
</protein>
<accession>A0AAV4PAH5</accession>
<dbReference type="Proteomes" id="UP001054945">
    <property type="component" value="Unassembled WGS sequence"/>
</dbReference>
<sequence>MSNYISRIKKKKIPRLEKPVKESAKDYLLTEKYDMENELLHFIDIKNFNEINACHEMHSEQPKYIAMSLELCELYHQAVCELIGYGCINYIRQYLYHLRSVANRWCQFKKDSYILSQLKCNTLYYRIAYIYRNSTCLSSAVAHYFGIVLSQHTNIVTELLQNKEIRICSVGGGSTSDVVGLIKVLESIFNVTGNVHVSIIDVDKKWQNVCIKVLKGLRGFRNSICKIDFIEADLTEGFNNEVKHAIENAHIVSIVKFVSELENRKRSHLFHKVNSLINSGTILFFLDNPDIKIVEACGGYLGNLPECKLLYEAPFDSHTLHISVVEKLILLYDYIFGTNICNTMCKVFCRVWVKCDKILAEENTKVKTAGHTVQRFLERKLNQHEELELVYNQFKNHDVVTCLPWKFFFSRAMKTRGFSERRIQETLEEVQMDHLKLRRLGQFLLKDSYKDLMKEESKIKDIERNINKQWVTNFHESRKKTASDLAAYRQSISELLQLYKQHISLRKI</sequence>
<comment type="caution">
    <text evidence="1">The sequence shown here is derived from an EMBL/GenBank/DDBJ whole genome shotgun (WGS) entry which is preliminary data.</text>
</comment>